<comment type="caution">
    <text evidence="5">The sequence shown here is derived from an EMBL/GenBank/DDBJ whole genome shotgun (WGS) entry which is preliminary data.</text>
</comment>
<dbReference type="OrthoDB" id="240546at2759"/>
<dbReference type="InterPro" id="IPR043988">
    <property type="entry name" value="CCZ1/INTU_longin_2"/>
</dbReference>
<dbReference type="Pfam" id="PF19032">
    <property type="entry name" value="Intu_longin_2"/>
    <property type="match status" value="1"/>
</dbReference>
<protein>
    <submittedName>
        <fullName evidence="5">CCZ1</fullName>
    </submittedName>
</protein>
<reference evidence="5" key="1">
    <citation type="submission" date="2020-06" db="EMBL/GenBank/DDBJ databases">
        <title>Draft genome of Bugula neritina, a colonial animal packing powerful symbionts and potential medicines.</title>
        <authorList>
            <person name="Rayko M."/>
        </authorList>
    </citation>
    <scope>NUCLEOTIDE SEQUENCE [LARGE SCALE GENOMIC DNA]</scope>
    <source>
        <strain evidence="5">Kwan_BN1</strain>
    </source>
</reference>
<evidence type="ECO:0000259" key="4">
    <source>
        <dbReference type="Pfam" id="PF19033"/>
    </source>
</evidence>
<evidence type="ECO:0000256" key="1">
    <source>
        <dbReference type="ARBA" id="ARBA00005352"/>
    </source>
</evidence>
<dbReference type="GO" id="GO:0016192">
    <property type="term" value="P:vesicle-mediated transport"/>
    <property type="evidence" value="ECO:0007669"/>
    <property type="project" value="InterPro"/>
</dbReference>
<dbReference type="PANTHER" id="PTHR13056">
    <property type="entry name" value="VACUOLAR FUSION PROTEIN CCZ1 HOMOLOG-RELATED"/>
    <property type="match status" value="1"/>
</dbReference>
<gene>
    <name evidence="5" type="ORF">EB796_008715</name>
</gene>
<evidence type="ECO:0000259" key="2">
    <source>
        <dbReference type="Pfam" id="PF19031"/>
    </source>
</evidence>
<evidence type="ECO:0000313" key="6">
    <source>
        <dbReference type="Proteomes" id="UP000593567"/>
    </source>
</evidence>
<evidence type="ECO:0000313" key="5">
    <source>
        <dbReference type="EMBL" id="KAF6033013.1"/>
    </source>
</evidence>
<organism evidence="5 6">
    <name type="scientific">Bugula neritina</name>
    <name type="common">Brown bryozoan</name>
    <name type="synonym">Sertularia neritina</name>
    <dbReference type="NCBI Taxonomy" id="10212"/>
    <lineage>
        <taxon>Eukaryota</taxon>
        <taxon>Metazoa</taxon>
        <taxon>Spiralia</taxon>
        <taxon>Lophotrochozoa</taxon>
        <taxon>Bryozoa</taxon>
        <taxon>Gymnolaemata</taxon>
        <taxon>Cheilostomatida</taxon>
        <taxon>Flustrina</taxon>
        <taxon>Buguloidea</taxon>
        <taxon>Bugulidae</taxon>
        <taxon>Bugula</taxon>
    </lineage>
</organism>
<keyword evidence="6" id="KW-1185">Reference proteome</keyword>
<dbReference type="AlphaFoldDB" id="A0A7J7K498"/>
<dbReference type="Pfam" id="PF19031">
    <property type="entry name" value="Intu_longin_1"/>
    <property type="match status" value="1"/>
</dbReference>
<evidence type="ECO:0000259" key="3">
    <source>
        <dbReference type="Pfam" id="PF19032"/>
    </source>
</evidence>
<dbReference type="InterPro" id="IPR043989">
    <property type="entry name" value="CCZ1/INTU/HSP4_longin_3"/>
</dbReference>
<dbReference type="InterPro" id="IPR043987">
    <property type="entry name" value="CCZ1/INTU/HSP4_longin_1"/>
</dbReference>
<feature type="domain" description="CCZ1/INTU/HSP4 first Longin" evidence="2">
    <location>
        <begin position="6"/>
        <end position="128"/>
    </location>
</feature>
<comment type="similarity">
    <text evidence="1">Belongs to the CCZ1 family.</text>
</comment>
<dbReference type="Pfam" id="PF19033">
    <property type="entry name" value="Intu_longin_3"/>
    <property type="match status" value="1"/>
</dbReference>
<dbReference type="PANTHER" id="PTHR13056:SF0">
    <property type="entry name" value="VACUOLAR FUSION PROTEIN CCZ1 HOMOLOG-RELATED"/>
    <property type="match status" value="1"/>
</dbReference>
<proteinExistence type="inferred from homology"/>
<dbReference type="InterPro" id="IPR013176">
    <property type="entry name" value="Ccz1"/>
</dbReference>
<name>A0A7J7K498_BUGNE</name>
<accession>A0A7J7K498</accession>
<feature type="domain" description="CCZ1/INTU/HPS4 third Longin" evidence="4">
    <location>
        <begin position="349"/>
        <end position="443"/>
    </location>
</feature>
<feature type="domain" description="CCZ1/INTU second Longin" evidence="3">
    <location>
        <begin position="200"/>
        <end position="309"/>
    </location>
</feature>
<dbReference type="Proteomes" id="UP000593567">
    <property type="component" value="Unassembled WGS sequence"/>
</dbReference>
<sequence>MATLGSFYVFNDTYGPKEGEEIKKVLYYYPPTADENKKCKDVGLVEAMIKFVETFTNSPCQAVHTQKQRHLYYQPEKNFWMVLCVNIPCTTKQRDDQTISEYHDEAVHDNVFGIVLRQAYNMFKLFMGTFIDIISRAHGDVQSLKLRLEHFYSRYLSTLKLSQCDILDVYNGISWLPLDKGMYLRIQCLMNRLESKYSQIAYTAFLCSDYLVWTGVPQQDMQVIYQYLISSLFPSHHEQEMASQDGSRQSFSGNNYGQFITGVPLRPQDSKPSRIPRVYINVDGVLKDFQLIVYRALSVTVCALIDGSYTITPAFSKKFDAELGPTLTELASEIVQKYPSKPSSGTDLTIKYIYFNHMNLATKTTVHVDTRKTRLVSVPADILSTVADMNASLKRVEHDAECLVRTAGEYWVVCKKSDTRELYVVICDKNANLTQINDEVKRLCLTQFTNMFQID</sequence>
<dbReference type="EMBL" id="VXIV02001464">
    <property type="protein sequence ID" value="KAF6033013.1"/>
    <property type="molecule type" value="Genomic_DNA"/>
</dbReference>
<dbReference type="GO" id="GO:0035658">
    <property type="term" value="C:Mon1-Ccz1 complex"/>
    <property type="evidence" value="ECO:0007669"/>
    <property type="project" value="InterPro"/>
</dbReference>